<protein>
    <submittedName>
        <fullName evidence="2">Uncharacterized protein</fullName>
    </submittedName>
</protein>
<feature type="region of interest" description="Disordered" evidence="1">
    <location>
        <begin position="1"/>
        <end position="48"/>
    </location>
</feature>
<dbReference type="RefSeq" id="XP_009545969.1">
    <property type="nucleotide sequence ID" value="XM_009547674.1"/>
</dbReference>
<gene>
    <name evidence="2" type="ORF">HETIRDRAFT_318319</name>
</gene>
<dbReference type="GeneID" id="20670497"/>
<evidence type="ECO:0000313" key="3">
    <source>
        <dbReference type="Proteomes" id="UP000030671"/>
    </source>
</evidence>
<keyword evidence="3" id="KW-1185">Reference proteome</keyword>
<proteinExistence type="predicted"/>
<evidence type="ECO:0000313" key="2">
    <source>
        <dbReference type="EMBL" id="ETW81298.1"/>
    </source>
</evidence>
<name>W4K684_HETIT</name>
<organism evidence="2 3">
    <name type="scientific">Heterobasidion irregulare (strain TC 32-1)</name>
    <dbReference type="NCBI Taxonomy" id="747525"/>
    <lineage>
        <taxon>Eukaryota</taxon>
        <taxon>Fungi</taxon>
        <taxon>Dikarya</taxon>
        <taxon>Basidiomycota</taxon>
        <taxon>Agaricomycotina</taxon>
        <taxon>Agaricomycetes</taxon>
        <taxon>Russulales</taxon>
        <taxon>Bondarzewiaceae</taxon>
        <taxon>Heterobasidion</taxon>
        <taxon>Heterobasidion annosum species complex</taxon>
    </lineage>
</organism>
<sequence>MHTRPTSSPPLRSLLPRPASSRTPHTRSTPHPQIVTSPRPLADVTSRPSRTLELSFVDRPVLD</sequence>
<dbReference type="InParanoid" id="W4K684"/>
<feature type="compositionally biased region" description="Polar residues" evidence="1">
    <location>
        <begin position="26"/>
        <end position="36"/>
    </location>
</feature>
<dbReference type="HOGENOM" id="CLU_2886069_0_0_1"/>
<reference evidence="2 3" key="1">
    <citation type="journal article" date="2012" name="New Phytol.">
        <title>Insight into trade-off between wood decay and parasitism from the genome of a fungal forest pathogen.</title>
        <authorList>
            <person name="Olson A."/>
            <person name="Aerts A."/>
            <person name="Asiegbu F."/>
            <person name="Belbahri L."/>
            <person name="Bouzid O."/>
            <person name="Broberg A."/>
            <person name="Canback B."/>
            <person name="Coutinho P.M."/>
            <person name="Cullen D."/>
            <person name="Dalman K."/>
            <person name="Deflorio G."/>
            <person name="van Diepen L.T."/>
            <person name="Dunand C."/>
            <person name="Duplessis S."/>
            <person name="Durling M."/>
            <person name="Gonthier P."/>
            <person name="Grimwood J."/>
            <person name="Fossdal C.G."/>
            <person name="Hansson D."/>
            <person name="Henrissat B."/>
            <person name="Hietala A."/>
            <person name="Himmelstrand K."/>
            <person name="Hoffmeister D."/>
            <person name="Hogberg N."/>
            <person name="James T.Y."/>
            <person name="Karlsson M."/>
            <person name="Kohler A."/>
            <person name="Kues U."/>
            <person name="Lee Y.H."/>
            <person name="Lin Y.C."/>
            <person name="Lind M."/>
            <person name="Lindquist E."/>
            <person name="Lombard V."/>
            <person name="Lucas S."/>
            <person name="Lunden K."/>
            <person name="Morin E."/>
            <person name="Murat C."/>
            <person name="Park J."/>
            <person name="Raffaello T."/>
            <person name="Rouze P."/>
            <person name="Salamov A."/>
            <person name="Schmutz J."/>
            <person name="Solheim H."/>
            <person name="Stahlberg J."/>
            <person name="Velez H."/>
            <person name="de Vries R.P."/>
            <person name="Wiebenga A."/>
            <person name="Woodward S."/>
            <person name="Yakovlev I."/>
            <person name="Garbelotto M."/>
            <person name="Martin F."/>
            <person name="Grigoriev I.V."/>
            <person name="Stenlid J."/>
        </authorList>
    </citation>
    <scope>NUCLEOTIDE SEQUENCE [LARGE SCALE GENOMIC DNA]</scope>
    <source>
        <strain evidence="2 3">TC 32-1</strain>
    </source>
</reference>
<evidence type="ECO:0000256" key="1">
    <source>
        <dbReference type="SAM" id="MobiDB-lite"/>
    </source>
</evidence>
<dbReference type="Proteomes" id="UP000030671">
    <property type="component" value="Unassembled WGS sequence"/>
</dbReference>
<dbReference type="KEGG" id="hir:HETIRDRAFT_318319"/>
<accession>W4K684</accession>
<dbReference type="AlphaFoldDB" id="W4K684"/>
<dbReference type="EMBL" id="KI925458">
    <property type="protein sequence ID" value="ETW81298.1"/>
    <property type="molecule type" value="Genomic_DNA"/>
</dbReference>
<feature type="compositionally biased region" description="Low complexity" evidence="1">
    <location>
        <begin position="1"/>
        <end position="23"/>
    </location>
</feature>